<dbReference type="InterPro" id="IPR036515">
    <property type="entry name" value="Transposase_17_sf"/>
</dbReference>
<dbReference type="InterPro" id="IPR002686">
    <property type="entry name" value="Transposase_17"/>
</dbReference>
<organism evidence="2 3">
    <name type="scientific">Thioflexithrix psekupsensis</name>
    <dbReference type="NCBI Taxonomy" id="1570016"/>
    <lineage>
        <taxon>Bacteria</taxon>
        <taxon>Pseudomonadati</taxon>
        <taxon>Pseudomonadota</taxon>
        <taxon>Gammaproteobacteria</taxon>
        <taxon>Thiotrichales</taxon>
        <taxon>Thioflexithrix</taxon>
    </lineage>
</organism>
<gene>
    <name evidence="2" type="ORF">TPSD3_04005</name>
</gene>
<keyword evidence="3" id="KW-1185">Reference proteome</keyword>
<dbReference type="GO" id="GO:0006313">
    <property type="term" value="P:DNA transposition"/>
    <property type="evidence" value="ECO:0007669"/>
    <property type="project" value="InterPro"/>
</dbReference>
<dbReference type="NCBIfam" id="NF047646">
    <property type="entry name" value="REP_Tyr_transpos"/>
    <property type="match status" value="1"/>
</dbReference>
<sequence length="178" mass="21378">MGRSRYKIYDQQVPHFLTCTVNEWIPLFTRPVTTQIILDSLRYHQRHQNLRLYAYVILENHLHCIMQAENLGKIINSFKAHTARALIDCLKQQQANKILQKLAFHKRLHKKDRDYQVWEEGSHPQLIENEAILRQKIDYIHYNPVKRGYVDNPTDWRYSSARNYANREGLIPVYTEWC</sequence>
<dbReference type="SUPFAM" id="SSF143422">
    <property type="entry name" value="Transposase IS200-like"/>
    <property type="match status" value="1"/>
</dbReference>
<reference evidence="2 3" key="1">
    <citation type="submission" date="2016-12" db="EMBL/GenBank/DDBJ databases">
        <title>Thioflexothrix psekupsii D3 genome sequencing and assembly.</title>
        <authorList>
            <person name="Fomenkov A."/>
            <person name="Vincze T."/>
            <person name="Grabovich M."/>
            <person name="Anton B.P."/>
            <person name="Dubinina G."/>
            <person name="Orlova M."/>
            <person name="Belousova E."/>
            <person name="Roberts R.J."/>
        </authorList>
    </citation>
    <scope>NUCLEOTIDE SEQUENCE [LARGE SCALE GENOMIC DNA]</scope>
    <source>
        <strain evidence="2">D3</strain>
    </source>
</reference>
<evidence type="ECO:0000313" key="3">
    <source>
        <dbReference type="Proteomes" id="UP000194798"/>
    </source>
</evidence>
<dbReference type="RefSeq" id="WP_086487286.1">
    <property type="nucleotide sequence ID" value="NZ_MSLT01000006.1"/>
</dbReference>
<protein>
    <submittedName>
        <fullName evidence="2">Transposase</fullName>
    </submittedName>
</protein>
<dbReference type="GO" id="GO:0004803">
    <property type="term" value="F:transposase activity"/>
    <property type="evidence" value="ECO:0007669"/>
    <property type="project" value="InterPro"/>
</dbReference>
<feature type="domain" description="Transposase IS200-like" evidence="1">
    <location>
        <begin position="10"/>
        <end position="143"/>
    </location>
</feature>
<dbReference type="PANTHER" id="PTHR36966">
    <property type="entry name" value="REP-ASSOCIATED TYROSINE TRANSPOSASE"/>
    <property type="match status" value="1"/>
</dbReference>
<dbReference type="SMART" id="SM01321">
    <property type="entry name" value="Y1_Tnp"/>
    <property type="match status" value="1"/>
</dbReference>
<comment type="caution">
    <text evidence="2">The sequence shown here is derived from an EMBL/GenBank/DDBJ whole genome shotgun (WGS) entry which is preliminary data.</text>
</comment>
<dbReference type="EMBL" id="MSLT01000006">
    <property type="protein sequence ID" value="OUD15687.1"/>
    <property type="molecule type" value="Genomic_DNA"/>
</dbReference>
<dbReference type="InterPro" id="IPR052715">
    <property type="entry name" value="RAYT_transposase"/>
</dbReference>
<evidence type="ECO:0000313" key="2">
    <source>
        <dbReference type="EMBL" id="OUD15687.1"/>
    </source>
</evidence>
<proteinExistence type="predicted"/>
<dbReference type="OrthoDB" id="9794403at2"/>
<dbReference type="AlphaFoldDB" id="A0A251XC11"/>
<dbReference type="Proteomes" id="UP000194798">
    <property type="component" value="Unassembled WGS sequence"/>
</dbReference>
<accession>A0A251XC11</accession>
<dbReference type="PANTHER" id="PTHR36966:SF1">
    <property type="entry name" value="REP-ASSOCIATED TYROSINE TRANSPOSASE"/>
    <property type="match status" value="1"/>
</dbReference>
<evidence type="ECO:0000259" key="1">
    <source>
        <dbReference type="SMART" id="SM01321"/>
    </source>
</evidence>
<dbReference type="Gene3D" id="3.30.70.1290">
    <property type="entry name" value="Transposase IS200-like"/>
    <property type="match status" value="1"/>
</dbReference>
<name>A0A251XC11_9GAMM</name>
<dbReference type="GO" id="GO:0043565">
    <property type="term" value="F:sequence-specific DNA binding"/>
    <property type="evidence" value="ECO:0007669"/>
    <property type="project" value="TreeGrafter"/>
</dbReference>